<evidence type="ECO:0000256" key="5">
    <source>
        <dbReference type="ARBA" id="ARBA00023284"/>
    </source>
</evidence>
<dbReference type="InterPro" id="IPR023753">
    <property type="entry name" value="FAD/NAD-binding_dom"/>
</dbReference>
<dbReference type="InterPro" id="IPR050097">
    <property type="entry name" value="Ferredoxin-NADP_redctase_2"/>
</dbReference>
<dbReference type="PANTHER" id="PTHR48105">
    <property type="entry name" value="THIOREDOXIN REDUCTASE 1-RELATED-RELATED"/>
    <property type="match status" value="1"/>
</dbReference>
<evidence type="ECO:0000313" key="7">
    <source>
        <dbReference type="EMBL" id="OGZ05269.1"/>
    </source>
</evidence>
<keyword evidence="1" id="KW-0285">Flavoprotein</keyword>
<protein>
    <recommendedName>
        <fullName evidence="6">FAD/NAD(P)-binding domain-containing protein</fullName>
    </recommendedName>
</protein>
<dbReference type="PRINTS" id="PR00368">
    <property type="entry name" value="FADPNR"/>
</dbReference>
<proteinExistence type="predicted"/>
<dbReference type="PROSITE" id="PS00573">
    <property type="entry name" value="PYRIDINE_REDOX_2"/>
    <property type="match status" value="1"/>
</dbReference>
<dbReference type="SUPFAM" id="SSF51905">
    <property type="entry name" value="FAD/NAD(P)-binding domain"/>
    <property type="match status" value="1"/>
</dbReference>
<dbReference type="InterPro" id="IPR008255">
    <property type="entry name" value="Pyr_nucl-diS_OxRdtase_2_AS"/>
</dbReference>
<comment type="caution">
    <text evidence="7">The sequence shown here is derived from an EMBL/GenBank/DDBJ whole genome shotgun (WGS) entry which is preliminary data.</text>
</comment>
<keyword evidence="4" id="KW-1015">Disulfide bond</keyword>
<evidence type="ECO:0000256" key="1">
    <source>
        <dbReference type="ARBA" id="ARBA00022630"/>
    </source>
</evidence>
<dbReference type="InterPro" id="IPR036188">
    <property type="entry name" value="FAD/NAD-bd_sf"/>
</dbReference>
<evidence type="ECO:0000259" key="6">
    <source>
        <dbReference type="Pfam" id="PF07992"/>
    </source>
</evidence>
<dbReference type="EMBL" id="MHLI01000015">
    <property type="protein sequence ID" value="OGZ05269.1"/>
    <property type="molecule type" value="Genomic_DNA"/>
</dbReference>
<sequence length="307" mass="33094">MYDLVIIGGGPGGVAAGVYAARKRLKTLFITFDWGGQSTVSPGIQNWIGTINIPGAELAEKLKAHLDAYRSDIVEIREHELVTKIEKTEHGFTATTDAGGSYETKTVLVTSGSKRRKLEIPGADKFEHKGITYCASCDGPMFADQDVVVIGGGNAGFETAAQLLAYAKSVTLLQRGVEYRADPVTVQKVLSNPKMKGITNTELLEVKGGNFVTGLTYKDLTDGQTKEIPCSGIFVEVGLVPATDYIKELVPLNKYGQVITDPRTQQTQTPGIWAAGDCTDGLYHQNNIATGDGVRALEDIYMHIHAK</sequence>
<evidence type="ECO:0000256" key="4">
    <source>
        <dbReference type="ARBA" id="ARBA00023157"/>
    </source>
</evidence>
<organism evidence="7 8">
    <name type="scientific">Candidatus Lloydbacteria bacterium RIFCSPHIGHO2_01_FULL_49_22</name>
    <dbReference type="NCBI Taxonomy" id="1798658"/>
    <lineage>
        <taxon>Bacteria</taxon>
        <taxon>Candidatus Lloydiibacteriota</taxon>
    </lineage>
</organism>
<evidence type="ECO:0000256" key="3">
    <source>
        <dbReference type="ARBA" id="ARBA00023002"/>
    </source>
</evidence>
<dbReference type="GO" id="GO:0016668">
    <property type="term" value="F:oxidoreductase activity, acting on a sulfur group of donors, NAD(P) as acceptor"/>
    <property type="evidence" value="ECO:0007669"/>
    <property type="project" value="UniProtKB-ARBA"/>
</dbReference>
<reference evidence="7 8" key="1">
    <citation type="journal article" date="2016" name="Nat. Commun.">
        <title>Thousands of microbial genomes shed light on interconnected biogeochemical processes in an aquifer system.</title>
        <authorList>
            <person name="Anantharaman K."/>
            <person name="Brown C.T."/>
            <person name="Hug L.A."/>
            <person name="Sharon I."/>
            <person name="Castelle C.J."/>
            <person name="Probst A.J."/>
            <person name="Thomas B.C."/>
            <person name="Singh A."/>
            <person name="Wilkins M.J."/>
            <person name="Karaoz U."/>
            <person name="Brodie E.L."/>
            <person name="Williams K.H."/>
            <person name="Hubbard S.S."/>
            <person name="Banfield J.F."/>
        </authorList>
    </citation>
    <scope>NUCLEOTIDE SEQUENCE [LARGE SCALE GENOMIC DNA]</scope>
</reference>
<accession>A0A1G2CV25</accession>
<dbReference type="AlphaFoldDB" id="A0A1G2CV25"/>
<gene>
    <name evidence="7" type="ORF">A2845_03075</name>
</gene>
<keyword evidence="3" id="KW-0560">Oxidoreductase</keyword>
<dbReference type="Gene3D" id="3.50.50.60">
    <property type="entry name" value="FAD/NAD(P)-binding domain"/>
    <property type="match status" value="2"/>
</dbReference>
<name>A0A1G2CV25_9BACT</name>
<dbReference type="Proteomes" id="UP000177122">
    <property type="component" value="Unassembled WGS sequence"/>
</dbReference>
<evidence type="ECO:0000256" key="2">
    <source>
        <dbReference type="ARBA" id="ARBA00022827"/>
    </source>
</evidence>
<dbReference type="PRINTS" id="PR00469">
    <property type="entry name" value="PNDRDTASEII"/>
</dbReference>
<feature type="domain" description="FAD/NAD(P)-binding" evidence="6">
    <location>
        <begin position="2"/>
        <end position="290"/>
    </location>
</feature>
<dbReference type="Pfam" id="PF07992">
    <property type="entry name" value="Pyr_redox_2"/>
    <property type="match status" value="1"/>
</dbReference>
<keyword evidence="2" id="KW-0274">FAD</keyword>
<evidence type="ECO:0000313" key="8">
    <source>
        <dbReference type="Proteomes" id="UP000177122"/>
    </source>
</evidence>
<keyword evidence="5" id="KW-0676">Redox-active center</keyword>